<keyword evidence="2" id="KW-0812">Transmembrane</keyword>
<evidence type="ECO:0000313" key="5">
    <source>
        <dbReference type="Proteomes" id="UP000092578"/>
    </source>
</evidence>
<dbReference type="InterPro" id="IPR029787">
    <property type="entry name" value="Nucleotide_cyclase"/>
</dbReference>
<proteinExistence type="predicted"/>
<keyword evidence="5" id="KW-1185">Reference proteome</keyword>
<protein>
    <recommendedName>
        <fullName evidence="3">GGDEF domain-containing protein</fullName>
    </recommendedName>
</protein>
<dbReference type="CDD" id="cd01949">
    <property type="entry name" value="GGDEF"/>
    <property type="match status" value="1"/>
</dbReference>
<dbReference type="PANTHER" id="PTHR45138">
    <property type="entry name" value="REGULATORY COMPONENTS OF SENSORY TRANSDUCTION SYSTEM"/>
    <property type="match status" value="1"/>
</dbReference>
<dbReference type="Pfam" id="PF00990">
    <property type="entry name" value="GGDEF"/>
    <property type="match status" value="1"/>
</dbReference>
<dbReference type="SMART" id="SM00267">
    <property type="entry name" value="GGDEF"/>
    <property type="match status" value="1"/>
</dbReference>
<feature type="transmembrane region" description="Helical" evidence="2">
    <location>
        <begin position="6"/>
        <end position="25"/>
    </location>
</feature>
<dbReference type="SUPFAM" id="SSF55073">
    <property type="entry name" value="Nucleotide cyclase"/>
    <property type="match status" value="1"/>
</dbReference>
<organism evidence="4 5">
    <name type="scientific">Pseudobacillus wudalianchiensis</name>
    <dbReference type="NCBI Taxonomy" id="1743143"/>
    <lineage>
        <taxon>Bacteria</taxon>
        <taxon>Bacillati</taxon>
        <taxon>Bacillota</taxon>
        <taxon>Bacilli</taxon>
        <taxon>Bacillales</taxon>
        <taxon>Bacillaceae</taxon>
        <taxon>Pseudobacillus</taxon>
    </lineage>
</organism>
<dbReference type="InterPro" id="IPR043128">
    <property type="entry name" value="Rev_trsase/Diguanyl_cyclase"/>
</dbReference>
<dbReference type="FunFam" id="3.30.70.270:FF:000001">
    <property type="entry name" value="Diguanylate cyclase domain protein"/>
    <property type="match status" value="1"/>
</dbReference>
<sequence>MKYTGQISFVSISISFSLVQILFLGEAIPREMIDGLLALVVAWFIGWQYDKMSFYANHDYLTELFTRRLALKKFTKLKEKSARIHSPLAVFMLDVNNFKELNDRFGHKTGDYTLKKLAMLLLDHTQKSDVVARWGGDEFVILSLGVTHEKAEHLIEKLEEEMLEQIHQSKTPLKIGVSIGYALYPEEGYSLEELLHVADQKMYRVKAQRKNTYAQEKRFSLHIRKPE</sequence>
<comment type="caution">
    <text evidence="4">The sequence shown here is derived from an EMBL/GenBank/DDBJ whole genome shotgun (WGS) entry which is preliminary data.</text>
</comment>
<feature type="domain" description="GGDEF" evidence="3">
    <location>
        <begin position="86"/>
        <end position="218"/>
    </location>
</feature>
<dbReference type="Gene3D" id="3.30.70.270">
    <property type="match status" value="1"/>
</dbReference>
<evidence type="ECO:0000259" key="3">
    <source>
        <dbReference type="PROSITE" id="PS50887"/>
    </source>
</evidence>
<dbReference type="InterPro" id="IPR000160">
    <property type="entry name" value="GGDEF_dom"/>
</dbReference>
<feature type="coiled-coil region" evidence="1">
    <location>
        <begin position="141"/>
        <end position="168"/>
    </location>
</feature>
<reference evidence="5" key="1">
    <citation type="submission" date="2016-05" db="EMBL/GenBank/DDBJ databases">
        <authorList>
            <person name="Liu B."/>
            <person name="Wang J."/>
            <person name="Zhu Y."/>
            <person name="Liu G."/>
            <person name="Chen Q."/>
            <person name="Chen Z."/>
            <person name="Lan J."/>
            <person name="Che J."/>
            <person name="Ge C."/>
            <person name="Shi H."/>
            <person name="Pan Z."/>
            <person name="Liu X."/>
        </authorList>
    </citation>
    <scope>NUCLEOTIDE SEQUENCE [LARGE SCALE GENOMIC DNA]</scope>
    <source>
        <strain evidence="5">FJAT-27215</strain>
    </source>
</reference>
<accession>A0A1B9AZW6</accession>
<keyword evidence="2" id="KW-1133">Transmembrane helix</keyword>
<keyword evidence="2" id="KW-0472">Membrane</keyword>
<evidence type="ECO:0000256" key="1">
    <source>
        <dbReference type="SAM" id="Coils"/>
    </source>
</evidence>
<gene>
    <name evidence="4" type="ORF">A8F95_21395</name>
</gene>
<evidence type="ECO:0000256" key="2">
    <source>
        <dbReference type="SAM" id="Phobius"/>
    </source>
</evidence>
<dbReference type="EMBL" id="MAYT01000011">
    <property type="protein sequence ID" value="OCA89321.1"/>
    <property type="molecule type" value="Genomic_DNA"/>
</dbReference>
<dbReference type="NCBIfam" id="TIGR00254">
    <property type="entry name" value="GGDEF"/>
    <property type="match status" value="1"/>
</dbReference>
<dbReference type="AlphaFoldDB" id="A0A1B9AZW6"/>
<evidence type="ECO:0000313" key="4">
    <source>
        <dbReference type="EMBL" id="OCA89321.1"/>
    </source>
</evidence>
<name>A0A1B9AZW6_9BACI</name>
<dbReference type="PANTHER" id="PTHR45138:SF9">
    <property type="entry name" value="DIGUANYLATE CYCLASE DGCM-RELATED"/>
    <property type="match status" value="1"/>
</dbReference>
<keyword evidence="1" id="KW-0175">Coiled coil</keyword>
<dbReference type="GO" id="GO:0052621">
    <property type="term" value="F:diguanylate cyclase activity"/>
    <property type="evidence" value="ECO:0007669"/>
    <property type="project" value="TreeGrafter"/>
</dbReference>
<dbReference type="Proteomes" id="UP000092578">
    <property type="component" value="Unassembled WGS sequence"/>
</dbReference>
<dbReference type="InterPro" id="IPR050469">
    <property type="entry name" value="Diguanylate_Cyclase"/>
</dbReference>
<dbReference type="PROSITE" id="PS50887">
    <property type="entry name" value="GGDEF"/>
    <property type="match status" value="1"/>
</dbReference>